<dbReference type="FunFam" id="1.10.12.10:FF:000001">
    <property type="entry name" value="Probable enoyl-CoA hydratase, mitochondrial"/>
    <property type="match status" value="1"/>
</dbReference>
<evidence type="ECO:0000313" key="3">
    <source>
        <dbReference type="EMBL" id="KUG04622.1"/>
    </source>
</evidence>
<evidence type="ECO:0000256" key="2">
    <source>
        <dbReference type="ARBA" id="ARBA00023239"/>
    </source>
</evidence>
<name>A0A0W8E7K9_9ZZZZ</name>
<dbReference type="EMBL" id="LNQE01001844">
    <property type="protein sequence ID" value="KUG04622.1"/>
    <property type="molecule type" value="Genomic_DNA"/>
</dbReference>
<dbReference type="NCBIfam" id="NF004475">
    <property type="entry name" value="PRK05809.1"/>
    <property type="match status" value="1"/>
</dbReference>
<proteinExistence type="inferred from homology"/>
<organism evidence="3">
    <name type="scientific">hydrocarbon metagenome</name>
    <dbReference type="NCBI Taxonomy" id="938273"/>
    <lineage>
        <taxon>unclassified sequences</taxon>
        <taxon>metagenomes</taxon>
        <taxon>ecological metagenomes</taxon>
    </lineage>
</organism>
<dbReference type="GO" id="GO:0006635">
    <property type="term" value="P:fatty acid beta-oxidation"/>
    <property type="evidence" value="ECO:0007669"/>
    <property type="project" value="TreeGrafter"/>
</dbReference>
<gene>
    <name evidence="3" type="ORF">ASZ90_017983</name>
</gene>
<dbReference type="GO" id="GO:0016836">
    <property type="term" value="F:hydro-lyase activity"/>
    <property type="evidence" value="ECO:0007669"/>
    <property type="project" value="UniProtKB-ARBA"/>
</dbReference>
<dbReference type="CDD" id="cd06558">
    <property type="entry name" value="crotonase-like"/>
    <property type="match status" value="1"/>
</dbReference>
<dbReference type="AlphaFoldDB" id="A0A0W8E7K9"/>
<dbReference type="Gene3D" id="1.10.12.10">
    <property type="entry name" value="Lyase 2-enoyl-coa Hydratase, Chain A, domain 2"/>
    <property type="match status" value="1"/>
</dbReference>
<sequence>MEFANILLEKDNRIAVLSVNRPKALNALNKDTLLEIKAAVEDVRDDDSIDVLIITGSGDKSFVAGADISFMVNINALQGREFGLLGQSVFRLIESMEKPVIAAVNGFCLGGGCELAMSCDIRISSEKGKFGQPEVGLGVTPGFGGTQRLPRIVGPGMAKLLLYTGDTIGAMEALRIGLVDQVVAKEDLMDYVKGVAKKIAAKGQCSVRFCKVAVNEGMQTDIDRAMSIEADLFGLCFATLDQKEGMGAFVEKRKANFIGK</sequence>
<keyword evidence="2 3" id="KW-0456">Lyase</keyword>
<comment type="similarity">
    <text evidence="1">Belongs to the enoyl-CoA hydratase/isomerase family.</text>
</comment>
<protein>
    <submittedName>
        <fullName evidence="3">3-hydroxybutyryl-coa dehydratase</fullName>
        <ecNumber evidence="3">4.2.1.55</ecNumber>
    </submittedName>
</protein>
<dbReference type="Pfam" id="PF00378">
    <property type="entry name" value="ECH_1"/>
    <property type="match status" value="1"/>
</dbReference>
<dbReference type="PROSITE" id="PS00166">
    <property type="entry name" value="ENOYL_COA_HYDRATASE"/>
    <property type="match status" value="1"/>
</dbReference>
<dbReference type="InterPro" id="IPR001753">
    <property type="entry name" value="Enoyl-CoA_hydra/iso"/>
</dbReference>
<comment type="caution">
    <text evidence="3">The sequence shown here is derived from an EMBL/GenBank/DDBJ whole genome shotgun (WGS) entry which is preliminary data.</text>
</comment>
<dbReference type="EC" id="4.2.1.55" evidence="3"/>
<dbReference type="PANTHER" id="PTHR11941">
    <property type="entry name" value="ENOYL-COA HYDRATASE-RELATED"/>
    <property type="match status" value="1"/>
</dbReference>
<dbReference type="InterPro" id="IPR018376">
    <property type="entry name" value="Enoyl-CoA_hyd/isom_CS"/>
</dbReference>
<dbReference type="SUPFAM" id="SSF52096">
    <property type="entry name" value="ClpP/crotonase"/>
    <property type="match status" value="1"/>
</dbReference>
<dbReference type="PANTHER" id="PTHR11941:SF54">
    <property type="entry name" value="ENOYL-COA HYDRATASE, MITOCHONDRIAL"/>
    <property type="match status" value="1"/>
</dbReference>
<dbReference type="InterPro" id="IPR029045">
    <property type="entry name" value="ClpP/crotonase-like_dom_sf"/>
</dbReference>
<dbReference type="InterPro" id="IPR014748">
    <property type="entry name" value="Enoyl-CoA_hydra_C"/>
</dbReference>
<dbReference type="Gene3D" id="3.90.226.10">
    <property type="entry name" value="2-enoyl-CoA Hydratase, Chain A, domain 1"/>
    <property type="match status" value="1"/>
</dbReference>
<accession>A0A0W8E7K9</accession>
<dbReference type="FunFam" id="3.90.226.10:FF:000009">
    <property type="entry name" value="Carnitinyl-CoA dehydratase"/>
    <property type="match status" value="1"/>
</dbReference>
<reference evidence="3" key="1">
    <citation type="journal article" date="2015" name="Proc. Natl. Acad. Sci. U.S.A.">
        <title>Networks of energetic and metabolic interactions define dynamics in microbial communities.</title>
        <authorList>
            <person name="Embree M."/>
            <person name="Liu J.K."/>
            <person name="Al-Bassam M.M."/>
            <person name="Zengler K."/>
        </authorList>
    </citation>
    <scope>NUCLEOTIDE SEQUENCE</scope>
</reference>
<evidence type="ECO:0000256" key="1">
    <source>
        <dbReference type="ARBA" id="ARBA00005254"/>
    </source>
</evidence>